<dbReference type="Gene3D" id="3.50.50.60">
    <property type="entry name" value="FAD/NAD(P)-binding domain"/>
    <property type="match status" value="1"/>
</dbReference>
<dbReference type="SUPFAM" id="SSF51971">
    <property type="entry name" value="Nucleotide-binding domain"/>
    <property type="match status" value="1"/>
</dbReference>
<dbReference type="PANTHER" id="PTHR48467">
    <property type="entry name" value="GLUTAMATE SYNTHASE 1 [NADH], CHLOROPLASTIC-LIKE"/>
    <property type="match status" value="1"/>
</dbReference>
<gene>
    <name evidence="6" type="ORF">HK097_004092</name>
</gene>
<keyword evidence="4" id="KW-0521">NADP</keyword>
<keyword evidence="7" id="KW-1185">Reference proteome</keyword>
<dbReference type="InterPro" id="IPR055275">
    <property type="entry name" value="Ferredox_Rdtase"/>
</dbReference>
<dbReference type="AlphaFoldDB" id="A0AAD5WWX5"/>
<organism evidence="6 7">
    <name type="scientific">Rhizophlyctis rosea</name>
    <dbReference type="NCBI Taxonomy" id="64517"/>
    <lineage>
        <taxon>Eukaryota</taxon>
        <taxon>Fungi</taxon>
        <taxon>Fungi incertae sedis</taxon>
        <taxon>Chytridiomycota</taxon>
        <taxon>Chytridiomycota incertae sedis</taxon>
        <taxon>Chytridiomycetes</taxon>
        <taxon>Rhizophlyctidales</taxon>
        <taxon>Rhizophlyctidaceae</taxon>
        <taxon>Rhizophlyctis</taxon>
    </lineage>
</organism>
<dbReference type="GO" id="GO:0016491">
    <property type="term" value="F:oxidoreductase activity"/>
    <property type="evidence" value="ECO:0007669"/>
    <property type="project" value="UniProtKB-KW"/>
</dbReference>
<comment type="caution">
    <text evidence="6">The sequence shown here is derived from an EMBL/GenBank/DDBJ whole genome shotgun (WGS) entry which is preliminary data.</text>
</comment>
<accession>A0AAD5WWX5</accession>
<protein>
    <recommendedName>
        <fullName evidence="8">FAD/NAD(P)-binding domain-containing protein</fullName>
    </recommendedName>
</protein>
<keyword evidence="2" id="KW-0285">Flavoprotein</keyword>
<evidence type="ECO:0008006" key="8">
    <source>
        <dbReference type="Google" id="ProtNLM"/>
    </source>
</evidence>
<dbReference type="EMBL" id="JADGJD010002001">
    <property type="protein sequence ID" value="KAJ3035846.1"/>
    <property type="molecule type" value="Genomic_DNA"/>
</dbReference>
<dbReference type="Proteomes" id="UP001212841">
    <property type="component" value="Unassembled WGS sequence"/>
</dbReference>
<comment type="cofactor">
    <cofactor evidence="1">
        <name>FAD</name>
        <dbReference type="ChEBI" id="CHEBI:57692"/>
    </cofactor>
</comment>
<keyword evidence="5" id="KW-0560">Oxidoreductase</keyword>
<evidence type="ECO:0000313" key="7">
    <source>
        <dbReference type="Proteomes" id="UP001212841"/>
    </source>
</evidence>
<evidence type="ECO:0000256" key="5">
    <source>
        <dbReference type="ARBA" id="ARBA00023002"/>
    </source>
</evidence>
<evidence type="ECO:0000256" key="4">
    <source>
        <dbReference type="ARBA" id="ARBA00022857"/>
    </source>
</evidence>
<name>A0AAD5WWX5_9FUNG</name>
<proteinExistence type="predicted"/>
<evidence type="ECO:0000256" key="3">
    <source>
        <dbReference type="ARBA" id="ARBA00022827"/>
    </source>
</evidence>
<keyword evidence="3" id="KW-0274">FAD</keyword>
<sequence length="243" mass="26371">MPVLNIHRSAYATLSVRAGLTAPSTRHYSAAVTPRTRICIVGCGPAGFYAAGHLLKASENIQVDMIEALPVPYGLVRYGVAPDHPEVKNVIHKFESIAESPRFRYIGNTRLDTHISLPDLLSRYSATLLACGASQDRRMGLANESSTPNVFSARAFVGWYNGLPEHKDLEVDLESTDTAVVVGHGNVALDVARILLSDVEALGRTDVAGHAVEKLRRSRIRHVVLVGRRGPLQVCATFFAIGH</sequence>
<evidence type="ECO:0000256" key="1">
    <source>
        <dbReference type="ARBA" id="ARBA00001974"/>
    </source>
</evidence>
<dbReference type="InterPro" id="IPR036188">
    <property type="entry name" value="FAD/NAD-bd_sf"/>
</dbReference>
<dbReference type="Gene3D" id="3.40.50.720">
    <property type="entry name" value="NAD(P)-binding Rossmann-like Domain"/>
    <property type="match status" value="1"/>
</dbReference>
<evidence type="ECO:0000313" key="6">
    <source>
        <dbReference type="EMBL" id="KAJ3035846.1"/>
    </source>
</evidence>
<reference evidence="6" key="1">
    <citation type="submission" date="2020-05" db="EMBL/GenBank/DDBJ databases">
        <title>Phylogenomic resolution of chytrid fungi.</title>
        <authorList>
            <person name="Stajich J.E."/>
            <person name="Amses K."/>
            <person name="Simmons R."/>
            <person name="Seto K."/>
            <person name="Myers J."/>
            <person name="Bonds A."/>
            <person name="Quandt C.A."/>
            <person name="Barry K."/>
            <person name="Liu P."/>
            <person name="Grigoriev I."/>
            <person name="Longcore J.E."/>
            <person name="James T.Y."/>
        </authorList>
    </citation>
    <scope>NUCLEOTIDE SEQUENCE</scope>
    <source>
        <strain evidence="6">JEL0318</strain>
    </source>
</reference>
<dbReference type="PRINTS" id="PR00419">
    <property type="entry name" value="ADXRDTASE"/>
</dbReference>
<dbReference type="PANTHER" id="PTHR48467:SF1">
    <property type="entry name" value="GLUTAMATE SYNTHASE 1 [NADH], CHLOROPLASTIC-LIKE"/>
    <property type="match status" value="1"/>
</dbReference>
<evidence type="ECO:0000256" key="2">
    <source>
        <dbReference type="ARBA" id="ARBA00022630"/>
    </source>
</evidence>